<gene>
    <name evidence="1" type="ORF">ABQ292_01140</name>
</gene>
<organism evidence="1 2">
    <name type="scientific">Geodermatophilus maliterrae</name>
    <dbReference type="NCBI Taxonomy" id="3162531"/>
    <lineage>
        <taxon>Bacteria</taxon>
        <taxon>Bacillati</taxon>
        <taxon>Actinomycetota</taxon>
        <taxon>Actinomycetes</taxon>
        <taxon>Geodermatophilales</taxon>
        <taxon>Geodermatophilaceae</taxon>
        <taxon>Geodermatophilus</taxon>
    </lineage>
</organism>
<evidence type="ECO:0000313" key="1">
    <source>
        <dbReference type="EMBL" id="MEX5716969.1"/>
    </source>
</evidence>
<evidence type="ECO:0008006" key="3">
    <source>
        <dbReference type="Google" id="ProtNLM"/>
    </source>
</evidence>
<name>A0ABV3X8V2_9ACTN</name>
<reference evidence="1 2" key="1">
    <citation type="submission" date="2024-06" db="EMBL/GenBank/DDBJ databases">
        <title>Draft genome sequence of Geodermatophilus badlandi, a novel member of the Geodermatophilaceae isolated from badland sedimentary rocks in the Red desert, Wyoming, USA.</title>
        <authorList>
            <person name="Ben Tekaya S."/>
            <person name="Nouioui I."/>
            <person name="Flores G.M."/>
            <person name="Shaal M.N."/>
            <person name="Bredoire F."/>
            <person name="Basile F."/>
            <person name="Van Diepen L."/>
            <person name="Ward N.L."/>
        </authorList>
    </citation>
    <scope>NUCLEOTIDE SEQUENCE [LARGE SCALE GENOMIC DNA]</scope>
    <source>
        <strain evidence="1 2">WL48A</strain>
    </source>
</reference>
<sequence>MNPSYNTHPSYNQAPVFSRQTPGCIVLLVDRSDSMGQPWAGAEGLTLAQGAARAINKVLFQLCVKSTKEAGKPLRPYFYIGVYGYGLCPRTGLEGVESALPGALAQRAIVPLPELADSPIDVRSDPSADVMPRRSRMPVWYEPAHGFRTPMCAAMALAGSHVAEWARAFPRSLPPIVINMTDGLVTDSPYQGVDLAGWAARLTSIRTDLGQTVLLNVFLSASPAPITAFPARVRDLPEPAPELFAISSELPETMVRNARAERIELEPGARGFVFNADLAMLVKFLEIGTRYEVRDG</sequence>
<dbReference type="Proteomes" id="UP001560045">
    <property type="component" value="Unassembled WGS sequence"/>
</dbReference>
<protein>
    <recommendedName>
        <fullName evidence="3">VWFA domain-containing protein</fullName>
    </recommendedName>
</protein>
<evidence type="ECO:0000313" key="2">
    <source>
        <dbReference type="Proteomes" id="UP001560045"/>
    </source>
</evidence>
<comment type="caution">
    <text evidence="1">The sequence shown here is derived from an EMBL/GenBank/DDBJ whole genome shotgun (WGS) entry which is preliminary data.</text>
</comment>
<dbReference type="InterPro" id="IPR036465">
    <property type="entry name" value="vWFA_dom_sf"/>
</dbReference>
<proteinExistence type="predicted"/>
<keyword evidence="2" id="KW-1185">Reference proteome</keyword>
<dbReference type="EMBL" id="JBFNXQ010000002">
    <property type="protein sequence ID" value="MEX5716969.1"/>
    <property type="molecule type" value="Genomic_DNA"/>
</dbReference>
<dbReference type="SUPFAM" id="SSF53300">
    <property type="entry name" value="vWA-like"/>
    <property type="match status" value="1"/>
</dbReference>
<accession>A0ABV3X8V2</accession>
<dbReference type="RefSeq" id="WP_369202373.1">
    <property type="nucleotide sequence ID" value="NZ_JBFNXQ010000002.1"/>
</dbReference>